<name>A0ABQ3T525_9ACTN</name>
<sequence>MAGVGLELRFHGGRRRKLSHFLRVEHGTVDGYLLHHPMDPTKPYLAYYLQNQWQRIKRAGEVDVPDGLVIYSLRHFFASKCLTNGIPITDVAEWICPRASASPSGSTAISCPAPSAKPPRSSTWDSLHDNPAEPEGGQPRRMASPRSRVWWPIK</sequence>
<feature type="region of interest" description="Disordered" evidence="2">
    <location>
        <begin position="100"/>
        <end position="154"/>
    </location>
</feature>
<evidence type="ECO:0000256" key="1">
    <source>
        <dbReference type="ARBA" id="ARBA00023172"/>
    </source>
</evidence>
<gene>
    <name evidence="3" type="ORF">Sspor_08330</name>
</gene>
<keyword evidence="1" id="KW-0233">DNA recombination</keyword>
<keyword evidence="4" id="KW-1185">Reference proteome</keyword>
<dbReference type="SUPFAM" id="SSF56349">
    <property type="entry name" value="DNA breaking-rejoining enzymes"/>
    <property type="match status" value="1"/>
</dbReference>
<accession>A0ABQ3T525</accession>
<dbReference type="Gene3D" id="1.10.443.10">
    <property type="entry name" value="Intergrase catalytic core"/>
    <property type="match status" value="1"/>
</dbReference>
<evidence type="ECO:0000313" key="3">
    <source>
        <dbReference type="EMBL" id="GHI75272.1"/>
    </source>
</evidence>
<evidence type="ECO:0000313" key="4">
    <source>
        <dbReference type="Proteomes" id="UP000608522"/>
    </source>
</evidence>
<dbReference type="EMBL" id="BNED01000005">
    <property type="protein sequence ID" value="GHI75272.1"/>
    <property type="molecule type" value="Genomic_DNA"/>
</dbReference>
<protein>
    <recommendedName>
        <fullName evidence="5">Phage integrase family protein</fullName>
    </recommendedName>
</protein>
<evidence type="ECO:0000256" key="2">
    <source>
        <dbReference type="SAM" id="MobiDB-lite"/>
    </source>
</evidence>
<dbReference type="RefSeq" id="WP_202197752.1">
    <property type="nucleotide sequence ID" value="NZ_BAAATO010000062.1"/>
</dbReference>
<dbReference type="InterPro" id="IPR013762">
    <property type="entry name" value="Integrase-like_cat_sf"/>
</dbReference>
<dbReference type="Proteomes" id="UP000608522">
    <property type="component" value="Unassembled WGS sequence"/>
</dbReference>
<proteinExistence type="predicted"/>
<reference evidence="4" key="1">
    <citation type="submission" date="2023-07" db="EMBL/GenBank/DDBJ databases">
        <title>Whole genome shotgun sequence of Streptomyces spororaveus NBRC 15456.</title>
        <authorList>
            <person name="Komaki H."/>
            <person name="Tamura T."/>
        </authorList>
    </citation>
    <scope>NUCLEOTIDE SEQUENCE [LARGE SCALE GENOMIC DNA]</scope>
    <source>
        <strain evidence="4">NBRC 15456</strain>
    </source>
</reference>
<dbReference type="InterPro" id="IPR011010">
    <property type="entry name" value="DNA_brk_join_enz"/>
</dbReference>
<organism evidence="3 4">
    <name type="scientific">Streptomyces spororaveus</name>
    <dbReference type="NCBI Taxonomy" id="284039"/>
    <lineage>
        <taxon>Bacteria</taxon>
        <taxon>Bacillati</taxon>
        <taxon>Actinomycetota</taxon>
        <taxon>Actinomycetes</taxon>
        <taxon>Kitasatosporales</taxon>
        <taxon>Streptomycetaceae</taxon>
        <taxon>Streptomyces</taxon>
    </lineage>
</organism>
<comment type="caution">
    <text evidence="3">The sequence shown here is derived from an EMBL/GenBank/DDBJ whole genome shotgun (WGS) entry which is preliminary data.</text>
</comment>
<evidence type="ECO:0008006" key="5">
    <source>
        <dbReference type="Google" id="ProtNLM"/>
    </source>
</evidence>